<accession>A0A411Z2H7</accession>
<comment type="similarity">
    <text evidence="1 4">Belongs to the cyclophilin-type PPIase family.</text>
</comment>
<evidence type="ECO:0000256" key="3">
    <source>
        <dbReference type="ARBA" id="ARBA00023235"/>
    </source>
</evidence>
<dbReference type="PRINTS" id="PR00153">
    <property type="entry name" value="CSAPPISMRASE"/>
</dbReference>
<dbReference type="PANTHER" id="PTHR45625">
    <property type="entry name" value="PEPTIDYL-PROLYL CIS-TRANS ISOMERASE-RELATED"/>
    <property type="match status" value="1"/>
</dbReference>
<dbReference type="SUPFAM" id="SSF50891">
    <property type="entry name" value="Cyclophilin-like"/>
    <property type="match status" value="1"/>
</dbReference>
<evidence type="ECO:0000313" key="6">
    <source>
        <dbReference type="EMBL" id="RGP37274.1"/>
    </source>
</evidence>
<dbReference type="AlphaFoldDB" id="A0A411Z2H7"/>
<evidence type="ECO:0000256" key="1">
    <source>
        <dbReference type="ARBA" id="ARBA00007365"/>
    </source>
</evidence>
<name>A0A411Z2H7_9RHOB</name>
<dbReference type="Gene3D" id="2.40.100.10">
    <property type="entry name" value="Cyclophilin-like"/>
    <property type="match status" value="1"/>
</dbReference>
<dbReference type="EMBL" id="QWEY01000005">
    <property type="protein sequence ID" value="RGP37274.1"/>
    <property type="molecule type" value="Genomic_DNA"/>
</dbReference>
<evidence type="ECO:0000256" key="4">
    <source>
        <dbReference type="RuleBase" id="RU363019"/>
    </source>
</evidence>
<gene>
    <name evidence="6" type="ORF">D1012_11510</name>
</gene>
<proteinExistence type="inferred from homology"/>
<evidence type="ECO:0000259" key="5">
    <source>
        <dbReference type="PROSITE" id="PS50072"/>
    </source>
</evidence>
<keyword evidence="3 4" id="KW-0413">Isomerase</keyword>
<dbReference type="PROSITE" id="PS00170">
    <property type="entry name" value="CSA_PPIASE_1"/>
    <property type="match status" value="1"/>
</dbReference>
<reference evidence="6 7" key="1">
    <citation type="submission" date="2018-08" db="EMBL/GenBank/DDBJ databases">
        <title>Flavobacterium tibetense sp. nov., isolated from a wetland YonghuCo on Tibetan Plateau.</title>
        <authorList>
            <person name="Phurbu D."/>
            <person name="Lu H."/>
            <person name="Xing P."/>
        </authorList>
    </citation>
    <scope>NUCLEOTIDE SEQUENCE [LARGE SCALE GENOMIC DNA]</scope>
    <source>
        <strain evidence="6 7">DJC</strain>
    </source>
</reference>
<dbReference type="Pfam" id="PF00160">
    <property type="entry name" value="Pro_isomerase"/>
    <property type="match status" value="1"/>
</dbReference>
<evidence type="ECO:0000256" key="2">
    <source>
        <dbReference type="ARBA" id="ARBA00023110"/>
    </source>
</evidence>
<dbReference type="CDD" id="cd00317">
    <property type="entry name" value="cyclophilin"/>
    <property type="match status" value="1"/>
</dbReference>
<comment type="caution">
    <text evidence="6">The sequence shown here is derived from an EMBL/GenBank/DDBJ whole genome shotgun (WGS) entry which is preliminary data.</text>
</comment>
<dbReference type="PROSITE" id="PS50072">
    <property type="entry name" value="CSA_PPIASE_2"/>
    <property type="match status" value="1"/>
</dbReference>
<dbReference type="RefSeq" id="WP_118152266.1">
    <property type="nucleotide sequence ID" value="NZ_QWEY01000005.1"/>
</dbReference>
<dbReference type="InterPro" id="IPR044666">
    <property type="entry name" value="Cyclophilin_A-like"/>
</dbReference>
<protein>
    <recommendedName>
        <fullName evidence="4">Peptidyl-prolyl cis-trans isomerase</fullName>
        <shortName evidence="4">PPIase</shortName>
        <ecNumber evidence="4">5.2.1.8</ecNumber>
    </recommendedName>
</protein>
<keyword evidence="7" id="KW-1185">Reference proteome</keyword>
<evidence type="ECO:0000313" key="7">
    <source>
        <dbReference type="Proteomes" id="UP000284547"/>
    </source>
</evidence>
<keyword evidence="2 4" id="KW-0697">Rotamase</keyword>
<comment type="catalytic activity">
    <reaction evidence="4">
        <text>[protein]-peptidylproline (omega=180) = [protein]-peptidylproline (omega=0)</text>
        <dbReference type="Rhea" id="RHEA:16237"/>
        <dbReference type="Rhea" id="RHEA-COMP:10747"/>
        <dbReference type="Rhea" id="RHEA-COMP:10748"/>
        <dbReference type="ChEBI" id="CHEBI:83833"/>
        <dbReference type="ChEBI" id="CHEBI:83834"/>
        <dbReference type="EC" id="5.2.1.8"/>
    </reaction>
</comment>
<dbReference type="PANTHER" id="PTHR45625:SF4">
    <property type="entry name" value="PEPTIDYLPROLYL ISOMERASE DOMAIN AND WD REPEAT-CONTAINING PROTEIN 1"/>
    <property type="match status" value="1"/>
</dbReference>
<dbReference type="OrthoDB" id="9807797at2"/>
<organism evidence="6 7">
    <name type="scientific">Pseudotabrizicola alkalilacus</name>
    <dbReference type="NCBI Taxonomy" id="2305252"/>
    <lineage>
        <taxon>Bacteria</taxon>
        <taxon>Pseudomonadati</taxon>
        <taxon>Pseudomonadota</taxon>
        <taxon>Alphaproteobacteria</taxon>
        <taxon>Rhodobacterales</taxon>
        <taxon>Paracoccaceae</taxon>
        <taxon>Pseudotabrizicola</taxon>
    </lineage>
</organism>
<dbReference type="InterPro" id="IPR020892">
    <property type="entry name" value="Cyclophilin-type_PPIase_CS"/>
</dbReference>
<dbReference type="InterPro" id="IPR029000">
    <property type="entry name" value="Cyclophilin-like_dom_sf"/>
</dbReference>
<dbReference type="Proteomes" id="UP000284547">
    <property type="component" value="Unassembled WGS sequence"/>
</dbReference>
<feature type="domain" description="PPIase cyclophilin-type" evidence="5">
    <location>
        <begin position="42"/>
        <end position="203"/>
    </location>
</feature>
<dbReference type="EC" id="5.2.1.8" evidence="4"/>
<dbReference type="InterPro" id="IPR002130">
    <property type="entry name" value="Cyclophilin-type_PPIase_dom"/>
</dbReference>
<comment type="function">
    <text evidence="4">PPIases accelerate the folding of proteins. It catalyzes the cis-trans isomerization of proline imidic peptide bonds in oligopeptides.</text>
</comment>
<dbReference type="GO" id="GO:0003755">
    <property type="term" value="F:peptidyl-prolyl cis-trans isomerase activity"/>
    <property type="evidence" value="ECO:0007669"/>
    <property type="project" value="UniProtKB-UniRule"/>
</dbReference>
<sequence>MLRDRFIAGGIFALGLAVVGGYGISQMATPVMAQAEDGPGPNLVIEVAGSTTGQIVIDMLPDVAPKHVEQITALAKEGAYDGVVFHRVIDGFMAQTGDVANGKAGGNLSMAGMGGSSRPDLPAEFSDLSFERGVVGMARSQSPNSANSQFFIMFAPGDFLNGQYTVVGRVISGMEVVDAIKKGDGGNGEVSDPDRMERVTVAE</sequence>
<dbReference type="GO" id="GO:0006457">
    <property type="term" value="P:protein folding"/>
    <property type="evidence" value="ECO:0007669"/>
    <property type="project" value="InterPro"/>
</dbReference>